<evidence type="ECO:0000313" key="1">
    <source>
        <dbReference type="EMBL" id="MBB6449642.1"/>
    </source>
</evidence>
<sequence length="128" mass="15523">MRLWHEALIPHLPQQQLLGQHRECCALRGKGWGKNHSTVNYVFQYSPYHLYCYHRKVMEEMKKRNYNIDPLWMDPFYRGKKCEAHDKTSLYQNMEDFKDVCYREHDRAYLKVCLENLAEKGVTINHPF</sequence>
<gene>
    <name evidence="1" type="ORF">HNR44_001620</name>
</gene>
<keyword evidence="2" id="KW-1185">Reference proteome</keyword>
<reference evidence="1 2" key="1">
    <citation type="submission" date="2020-08" db="EMBL/GenBank/DDBJ databases">
        <title>Genomic Encyclopedia of Type Strains, Phase IV (KMG-IV): sequencing the most valuable type-strain genomes for metagenomic binning, comparative biology and taxonomic classification.</title>
        <authorList>
            <person name="Goeker M."/>
        </authorList>
    </citation>
    <scope>NUCLEOTIDE SEQUENCE [LARGE SCALE GENOMIC DNA]</scope>
    <source>
        <strain evidence="1 2">DSM 21769</strain>
    </source>
</reference>
<protein>
    <submittedName>
        <fullName evidence="1">Uncharacterized protein (TIGR02328 family)</fullName>
    </submittedName>
</protein>
<organism evidence="1 2">
    <name type="scientific">Geomicrobium halophilum</name>
    <dbReference type="NCBI Taxonomy" id="549000"/>
    <lineage>
        <taxon>Bacteria</taxon>
        <taxon>Bacillati</taxon>
        <taxon>Bacillota</taxon>
        <taxon>Bacilli</taxon>
        <taxon>Bacillales</taxon>
        <taxon>Geomicrobium</taxon>
    </lineage>
</organism>
<dbReference type="Proteomes" id="UP000568839">
    <property type="component" value="Unassembled WGS sequence"/>
</dbReference>
<proteinExistence type="predicted"/>
<evidence type="ECO:0000313" key="2">
    <source>
        <dbReference type="Proteomes" id="UP000568839"/>
    </source>
</evidence>
<name>A0A841PYV6_9BACL</name>
<dbReference type="InterPro" id="IPR004260">
    <property type="entry name" value="Pyr-dimer_DNA_glycosylase"/>
</dbReference>
<dbReference type="EMBL" id="JACHHJ010000002">
    <property type="protein sequence ID" value="MBB6449642.1"/>
    <property type="molecule type" value="Genomic_DNA"/>
</dbReference>
<dbReference type="AlphaFoldDB" id="A0A841PYV6"/>
<dbReference type="Pfam" id="PF03013">
    <property type="entry name" value="Pyr_excise"/>
    <property type="match status" value="1"/>
</dbReference>
<accession>A0A841PYV6</accession>
<dbReference type="InterPro" id="IPR012650">
    <property type="entry name" value="CHP02328"/>
</dbReference>
<dbReference type="RefSeq" id="WP_184403634.1">
    <property type="nucleotide sequence ID" value="NZ_JACHHJ010000002.1"/>
</dbReference>
<dbReference type="NCBIfam" id="TIGR02328">
    <property type="entry name" value="TIGR02328 family protein"/>
    <property type="match status" value="1"/>
</dbReference>
<comment type="caution">
    <text evidence="1">The sequence shown here is derived from an EMBL/GenBank/DDBJ whole genome shotgun (WGS) entry which is preliminary data.</text>
</comment>